<proteinExistence type="predicted"/>
<protein>
    <submittedName>
        <fullName evidence="1">Uncharacterized protein</fullName>
    </submittedName>
</protein>
<dbReference type="EMBL" id="LGRX02029573">
    <property type="protein sequence ID" value="KAK3246675.1"/>
    <property type="molecule type" value="Genomic_DNA"/>
</dbReference>
<comment type="caution">
    <text evidence="1">The sequence shown here is derived from an EMBL/GenBank/DDBJ whole genome shotgun (WGS) entry which is preliminary data.</text>
</comment>
<organism evidence="1 2">
    <name type="scientific">Cymbomonas tetramitiformis</name>
    <dbReference type="NCBI Taxonomy" id="36881"/>
    <lineage>
        <taxon>Eukaryota</taxon>
        <taxon>Viridiplantae</taxon>
        <taxon>Chlorophyta</taxon>
        <taxon>Pyramimonadophyceae</taxon>
        <taxon>Pyramimonadales</taxon>
        <taxon>Pyramimonadaceae</taxon>
        <taxon>Cymbomonas</taxon>
    </lineage>
</organism>
<evidence type="ECO:0000313" key="1">
    <source>
        <dbReference type="EMBL" id="KAK3246675.1"/>
    </source>
</evidence>
<accession>A0AAE0C3E5</accession>
<reference evidence="1 2" key="1">
    <citation type="journal article" date="2015" name="Genome Biol. Evol.">
        <title>Comparative Genomics of a Bacterivorous Green Alga Reveals Evolutionary Causalities and Consequences of Phago-Mixotrophic Mode of Nutrition.</title>
        <authorList>
            <person name="Burns J.A."/>
            <person name="Paasch A."/>
            <person name="Narechania A."/>
            <person name="Kim E."/>
        </authorList>
    </citation>
    <scope>NUCLEOTIDE SEQUENCE [LARGE SCALE GENOMIC DNA]</scope>
    <source>
        <strain evidence="1 2">PLY_AMNH</strain>
    </source>
</reference>
<name>A0AAE0C3E5_9CHLO</name>
<dbReference type="AlphaFoldDB" id="A0AAE0C3E5"/>
<evidence type="ECO:0000313" key="2">
    <source>
        <dbReference type="Proteomes" id="UP001190700"/>
    </source>
</evidence>
<gene>
    <name evidence="1" type="ORF">CYMTET_43794</name>
</gene>
<dbReference type="Proteomes" id="UP001190700">
    <property type="component" value="Unassembled WGS sequence"/>
</dbReference>
<sequence>MRIRSHEKRAFVTYYRTDADQQQRHRGDNGCGAGGGCYIAAGHRSSTAALCSDLQDFASAVRLFALAAVCSCHELRRDNISSQPAVDTYTDGYYGLDFGTAWPPPGGAAAADIFTRPLPHHDLFYGIDLPSDTRRAPLL</sequence>
<keyword evidence="2" id="KW-1185">Reference proteome</keyword>